<dbReference type="PIRSF" id="PIRSF018072">
    <property type="entry name" value="UCP018072"/>
    <property type="match status" value="1"/>
</dbReference>
<organism evidence="2 3">
    <name type="scientific">Patulibacter brassicae</name>
    <dbReference type="NCBI Taxonomy" id="1705717"/>
    <lineage>
        <taxon>Bacteria</taxon>
        <taxon>Bacillati</taxon>
        <taxon>Actinomycetota</taxon>
        <taxon>Thermoleophilia</taxon>
        <taxon>Solirubrobacterales</taxon>
        <taxon>Patulibacteraceae</taxon>
        <taxon>Patulibacter</taxon>
    </lineage>
</organism>
<comment type="caution">
    <text evidence="2">The sequence shown here is derived from an EMBL/GenBank/DDBJ whole genome shotgun (WGS) entry which is preliminary data.</text>
</comment>
<dbReference type="SUPFAM" id="SSF54637">
    <property type="entry name" value="Thioesterase/thiol ester dehydrase-isomerase"/>
    <property type="match status" value="1"/>
</dbReference>
<dbReference type="EMBL" id="JAXAVX010000001">
    <property type="protein sequence ID" value="MDX8150627.1"/>
    <property type="molecule type" value="Genomic_DNA"/>
</dbReference>
<dbReference type="InterPro" id="IPR016709">
    <property type="entry name" value="HadA-like"/>
</dbReference>
<name>A0ABU4VFM4_9ACTN</name>
<accession>A0ABU4VFM4</accession>
<reference evidence="2 3" key="1">
    <citation type="submission" date="2023-11" db="EMBL/GenBank/DDBJ databases">
        <authorList>
            <person name="Xu M."/>
            <person name="Jiang T."/>
        </authorList>
    </citation>
    <scope>NUCLEOTIDE SEQUENCE [LARGE SCALE GENOMIC DNA]</scope>
    <source>
        <strain evidence="2 3">SD</strain>
    </source>
</reference>
<evidence type="ECO:0000259" key="1">
    <source>
        <dbReference type="Pfam" id="PF13452"/>
    </source>
</evidence>
<dbReference type="Pfam" id="PF13452">
    <property type="entry name" value="FAS1_DH_region"/>
    <property type="match status" value="1"/>
</dbReference>
<dbReference type="Gene3D" id="3.10.129.10">
    <property type="entry name" value="Hotdog Thioesterase"/>
    <property type="match status" value="1"/>
</dbReference>
<evidence type="ECO:0000313" key="3">
    <source>
        <dbReference type="Proteomes" id="UP001277761"/>
    </source>
</evidence>
<feature type="domain" description="FAS1-like dehydratase" evidence="1">
    <location>
        <begin position="11"/>
        <end position="139"/>
    </location>
</feature>
<evidence type="ECO:0000313" key="2">
    <source>
        <dbReference type="EMBL" id="MDX8150627.1"/>
    </source>
</evidence>
<proteinExistence type="predicted"/>
<sequence length="153" mass="16425">MTSTTTDDPPIGKEYPPLTYQVGREKIREYARAVGETDPLHLDLAAARAAGHADLVAPPMFVVVYTSDAIGAAFFDPEVAIDFARLVHGAQEFRWSRPLIAGEEVATVVRLDDVQEIATAGLTSYVFTHETTVGGGEVVSTGRWTNHVRGAGA</sequence>
<dbReference type="RefSeq" id="WP_319952772.1">
    <property type="nucleotide sequence ID" value="NZ_JAXAVX010000001.1"/>
</dbReference>
<dbReference type="PANTHER" id="PTHR43437">
    <property type="entry name" value="HYDROXYACYL-THIOESTER DEHYDRATASE TYPE 2, MITOCHONDRIAL-RELATED"/>
    <property type="match status" value="1"/>
</dbReference>
<keyword evidence="3" id="KW-1185">Reference proteome</keyword>
<dbReference type="CDD" id="cd03441">
    <property type="entry name" value="R_hydratase_like"/>
    <property type="match status" value="1"/>
</dbReference>
<gene>
    <name evidence="2" type="ORF">SK069_03395</name>
</gene>
<dbReference type="PANTHER" id="PTHR43437:SF3">
    <property type="entry name" value="HYDROXYACYL-THIOESTER DEHYDRATASE TYPE 2, MITOCHONDRIAL"/>
    <property type="match status" value="1"/>
</dbReference>
<protein>
    <submittedName>
        <fullName evidence="2">MaoC family dehydratase N-terminal domain-containing protein</fullName>
    </submittedName>
</protein>
<dbReference type="Proteomes" id="UP001277761">
    <property type="component" value="Unassembled WGS sequence"/>
</dbReference>
<dbReference type="InterPro" id="IPR039569">
    <property type="entry name" value="FAS1-like_DH_region"/>
</dbReference>
<dbReference type="InterPro" id="IPR029069">
    <property type="entry name" value="HotDog_dom_sf"/>
</dbReference>
<dbReference type="InterPro" id="IPR050965">
    <property type="entry name" value="UPF0336/Enoyl-CoA_hydratase"/>
</dbReference>